<reference evidence="5 6" key="2">
    <citation type="submission" date="2018-02" db="EMBL/GenBank/DDBJ databases">
        <title>Whole genome sequencing analysis of Streptococcus pluranimalium isolated from cattle infected mastitis in China.</title>
        <authorList>
            <person name="Zhang J.-R."/>
            <person name="Hu G.-Z."/>
        </authorList>
    </citation>
    <scope>NUCLEOTIDE SEQUENCE [LARGE SCALE GENOMIC DNA]</scope>
    <source>
        <strain evidence="5 6">TH11417</strain>
    </source>
</reference>
<evidence type="ECO:0000256" key="1">
    <source>
        <dbReference type="ARBA" id="ARBA00023015"/>
    </source>
</evidence>
<evidence type="ECO:0000259" key="4">
    <source>
        <dbReference type="PROSITE" id="PS50949"/>
    </source>
</evidence>
<dbReference type="AlphaFoldDB" id="A0A2L0D1Z1"/>
<keyword evidence="3" id="KW-0804">Transcription</keyword>
<feature type="domain" description="HTH gntR-type" evidence="4">
    <location>
        <begin position="5"/>
        <end position="73"/>
    </location>
</feature>
<dbReference type="Pfam" id="PF00392">
    <property type="entry name" value="GntR"/>
    <property type="match status" value="1"/>
</dbReference>
<dbReference type="SUPFAM" id="SSF46785">
    <property type="entry name" value="Winged helix' DNA-binding domain"/>
    <property type="match status" value="1"/>
</dbReference>
<reference evidence="5 6" key="1">
    <citation type="submission" date="2017-12" db="EMBL/GenBank/DDBJ databases">
        <authorList>
            <person name="Hurst M.R.H."/>
        </authorList>
    </citation>
    <scope>NUCLEOTIDE SEQUENCE [LARGE SCALE GENOMIC DNA]</scope>
    <source>
        <strain evidence="5 6">TH11417</strain>
    </source>
</reference>
<dbReference type="CDD" id="cd07377">
    <property type="entry name" value="WHTH_GntR"/>
    <property type="match status" value="1"/>
</dbReference>
<sequence>MNEAIPIYMQISQMIEDDILSGHFKVDDKVPSTNEFAKMMQVNPATAGKGLNDLVDQDILYKKRGMGMYVTAEARDLIIAKRQQAFSQQMLPAFLQEAKRLDISLDHLIEMIKEEKNA</sequence>
<keyword evidence="6" id="KW-1185">Reference proteome</keyword>
<dbReference type="InterPro" id="IPR036390">
    <property type="entry name" value="WH_DNA-bd_sf"/>
</dbReference>
<proteinExistence type="predicted"/>
<dbReference type="PROSITE" id="PS50949">
    <property type="entry name" value="HTH_GNTR"/>
    <property type="match status" value="1"/>
</dbReference>
<evidence type="ECO:0000313" key="5">
    <source>
        <dbReference type="EMBL" id="AUW95714.1"/>
    </source>
</evidence>
<dbReference type="GeneID" id="98392377"/>
<dbReference type="GO" id="GO:0003677">
    <property type="term" value="F:DNA binding"/>
    <property type="evidence" value="ECO:0007669"/>
    <property type="project" value="UniProtKB-KW"/>
</dbReference>
<keyword evidence="2" id="KW-0238">DNA-binding</keyword>
<dbReference type="InterPro" id="IPR036388">
    <property type="entry name" value="WH-like_DNA-bd_sf"/>
</dbReference>
<evidence type="ECO:0000256" key="2">
    <source>
        <dbReference type="ARBA" id="ARBA00023125"/>
    </source>
</evidence>
<dbReference type="Gene3D" id="1.10.10.10">
    <property type="entry name" value="Winged helix-like DNA-binding domain superfamily/Winged helix DNA-binding domain"/>
    <property type="match status" value="1"/>
</dbReference>
<evidence type="ECO:0000256" key="3">
    <source>
        <dbReference type="ARBA" id="ARBA00023163"/>
    </source>
</evidence>
<evidence type="ECO:0000313" key="6">
    <source>
        <dbReference type="Proteomes" id="UP000238956"/>
    </source>
</evidence>
<dbReference type="GO" id="GO:0003700">
    <property type="term" value="F:DNA-binding transcription factor activity"/>
    <property type="evidence" value="ECO:0007669"/>
    <property type="project" value="InterPro"/>
</dbReference>
<dbReference type="KEGG" id="splr:C0J00_00440"/>
<keyword evidence="1" id="KW-0805">Transcription regulation</keyword>
<dbReference type="RefSeq" id="WP_104967075.1">
    <property type="nucleotide sequence ID" value="NZ_CP025536.1"/>
</dbReference>
<dbReference type="OrthoDB" id="162505at2"/>
<accession>A0A2L0D1Z1</accession>
<dbReference type="SMART" id="SM00345">
    <property type="entry name" value="HTH_GNTR"/>
    <property type="match status" value="1"/>
</dbReference>
<dbReference type="PANTHER" id="PTHR38445">
    <property type="entry name" value="HTH-TYPE TRANSCRIPTIONAL REPRESSOR YTRA"/>
    <property type="match status" value="1"/>
</dbReference>
<protein>
    <submittedName>
        <fullName evidence="5">GntR family transcriptional regulator</fullName>
    </submittedName>
</protein>
<dbReference type="InterPro" id="IPR000524">
    <property type="entry name" value="Tscrpt_reg_HTH_GntR"/>
</dbReference>
<gene>
    <name evidence="5" type="ORF">C0J00_00440</name>
</gene>
<dbReference type="PANTHER" id="PTHR38445:SF10">
    <property type="entry name" value="GNTR-FAMILY TRANSCRIPTIONAL REGULATOR"/>
    <property type="match status" value="1"/>
</dbReference>
<dbReference type="Proteomes" id="UP000238956">
    <property type="component" value="Chromosome"/>
</dbReference>
<organism evidence="5 6">
    <name type="scientific">Streptococcus pluranimalium</name>
    <dbReference type="NCBI Taxonomy" id="82348"/>
    <lineage>
        <taxon>Bacteria</taxon>
        <taxon>Bacillati</taxon>
        <taxon>Bacillota</taxon>
        <taxon>Bacilli</taxon>
        <taxon>Lactobacillales</taxon>
        <taxon>Streptococcaceae</taxon>
        <taxon>Streptococcus</taxon>
    </lineage>
</organism>
<dbReference type="EMBL" id="CP025536">
    <property type="protein sequence ID" value="AUW95714.1"/>
    <property type="molecule type" value="Genomic_DNA"/>
</dbReference>
<name>A0A2L0D1Z1_9STRE</name>